<comment type="caution">
    <text evidence="1">The sequence shown here is derived from an EMBL/GenBank/DDBJ whole genome shotgun (WGS) entry which is preliminary data.</text>
</comment>
<name>A0A418V497_RHOPL</name>
<accession>A0A418V497</accession>
<organism evidence="1 2">
    <name type="scientific">Rhodopseudomonas palustris</name>
    <dbReference type="NCBI Taxonomy" id="1076"/>
    <lineage>
        <taxon>Bacteria</taxon>
        <taxon>Pseudomonadati</taxon>
        <taxon>Pseudomonadota</taxon>
        <taxon>Alphaproteobacteria</taxon>
        <taxon>Hyphomicrobiales</taxon>
        <taxon>Nitrobacteraceae</taxon>
        <taxon>Rhodopseudomonas</taxon>
    </lineage>
</organism>
<reference evidence="1 2" key="1">
    <citation type="submission" date="2018-09" db="EMBL/GenBank/DDBJ databases">
        <title>Draft genome sequence of Rhodopseudomonas palustris 2.1.18.</title>
        <authorList>
            <person name="Robertson S.L."/>
            <person name="Meyer T.E."/>
            <person name="Kyndt J.A."/>
        </authorList>
    </citation>
    <scope>NUCLEOTIDE SEQUENCE [LARGE SCALE GENOMIC DNA]</scope>
    <source>
        <strain evidence="1 2">2.1.18</strain>
    </source>
</reference>
<evidence type="ECO:0000313" key="2">
    <source>
        <dbReference type="Proteomes" id="UP000285523"/>
    </source>
</evidence>
<proteinExistence type="predicted"/>
<sequence>MQIDDASYQEGRAAFARGGSLRAIVDQIAKSDLDDVAEGQIFSGALGFLDGLLDHLREPPAGPASTGPGEAAPRIRASVECIGARR</sequence>
<protein>
    <submittedName>
        <fullName evidence="1">Uncharacterized protein</fullName>
    </submittedName>
</protein>
<gene>
    <name evidence="1" type="ORF">D4Q52_14680</name>
</gene>
<dbReference type="Proteomes" id="UP000285523">
    <property type="component" value="Unassembled WGS sequence"/>
</dbReference>
<dbReference type="AlphaFoldDB" id="A0A418V497"/>
<dbReference type="EMBL" id="QYYD01000014">
    <property type="protein sequence ID" value="RJF70872.1"/>
    <property type="molecule type" value="Genomic_DNA"/>
</dbReference>
<evidence type="ECO:0000313" key="1">
    <source>
        <dbReference type="EMBL" id="RJF70872.1"/>
    </source>
</evidence>